<dbReference type="EMBL" id="JANPWB010000009">
    <property type="protein sequence ID" value="KAJ1154619.1"/>
    <property type="molecule type" value="Genomic_DNA"/>
</dbReference>
<evidence type="ECO:0000313" key="3">
    <source>
        <dbReference type="Proteomes" id="UP001066276"/>
    </source>
</evidence>
<dbReference type="AlphaFoldDB" id="A0AAV7RPA6"/>
<evidence type="ECO:0000313" key="2">
    <source>
        <dbReference type="EMBL" id="KAJ1154619.1"/>
    </source>
</evidence>
<comment type="caution">
    <text evidence="2">The sequence shown here is derived from an EMBL/GenBank/DDBJ whole genome shotgun (WGS) entry which is preliminary data.</text>
</comment>
<dbReference type="Proteomes" id="UP001066276">
    <property type="component" value="Chromosome 5"/>
</dbReference>
<keyword evidence="3" id="KW-1185">Reference proteome</keyword>
<feature type="coiled-coil region" evidence="1">
    <location>
        <begin position="71"/>
        <end position="98"/>
    </location>
</feature>
<evidence type="ECO:0000256" key="1">
    <source>
        <dbReference type="SAM" id="Coils"/>
    </source>
</evidence>
<proteinExistence type="predicted"/>
<protein>
    <submittedName>
        <fullName evidence="2">Uncharacterized protein</fullName>
    </submittedName>
</protein>
<keyword evidence="1" id="KW-0175">Coiled coil</keyword>
<sequence>MTCDKDPRTSIQGKLDRYARALFLRTGEAEQDPPRTPDNTVIVQVIQSSHKILEKNMGKVRSEVFLLRQGLRNVADRASTEKNRISELENMVQTLRKEVTE</sequence>
<name>A0AAV7RPA6_PLEWA</name>
<accession>A0AAV7RPA6</accession>
<reference evidence="2" key="1">
    <citation type="journal article" date="2022" name="bioRxiv">
        <title>Sequencing and chromosome-scale assembly of the giantPleurodeles waltlgenome.</title>
        <authorList>
            <person name="Brown T."/>
            <person name="Elewa A."/>
            <person name="Iarovenko S."/>
            <person name="Subramanian E."/>
            <person name="Araus A.J."/>
            <person name="Petzold A."/>
            <person name="Susuki M."/>
            <person name="Suzuki K.-i.T."/>
            <person name="Hayashi T."/>
            <person name="Toyoda A."/>
            <person name="Oliveira C."/>
            <person name="Osipova E."/>
            <person name="Leigh N.D."/>
            <person name="Simon A."/>
            <person name="Yun M.H."/>
        </authorList>
    </citation>
    <scope>NUCLEOTIDE SEQUENCE</scope>
    <source>
        <strain evidence="2">20211129_DDA</strain>
        <tissue evidence="2">Liver</tissue>
    </source>
</reference>
<gene>
    <name evidence="2" type="ORF">NDU88_007362</name>
</gene>
<organism evidence="2 3">
    <name type="scientific">Pleurodeles waltl</name>
    <name type="common">Iberian ribbed newt</name>
    <dbReference type="NCBI Taxonomy" id="8319"/>
    <lineage>
        <taxon>Eukaryota</taxon>
        <taxon>Metazoa</taxon>
        <taxon>Chordata</taxon>
        <taxon>Craniata</taxon>
        <taxon>Vertebrata</taxon>
        <taxon>Euteleostomi</taxon>
        <taxon>Amphibia</taxon>
        <taxon>Batrachia</taxon>
        <taxon>Caudata</taxon>
        <taxon>Salamandroidea</taxon>
        <taxon>Salamandridae</taxon>
        <taxon>Pleurodelinae</taxon>
        <taxon>Pleurodeles</taxon>
    </lineage>
</organism>